<sequence length="506" mass="52612">MGDSPPSFEKLAEDFADALDAWSQEVKVALSGRPQKVLVNGLGVNQGNVSRWLGGREQIWKGGAALPGAGLTQGVVKILQMQEGRSTSLMQLASQVDYLQKQLTVHGRDWRKRAGDHLQSLTGTPPGTVTFPQAPIAATEDGSEPASLSPTGGDLAVGPGLDPGTSVSPVKSSADSGEPDSLGRPGPDDRQPVTQDSPGRAHWRDRIPKKAKITSAILATLAVGGVLGAAIWNGDTSDGPVSSAGEEGAGAEEGATAPGALEKGVLGEDSRCSAPFHGPEAVTWSVCARVEAERVSFALKLTNQGRAASTVKVRLEYVQATKFHPCPKATSAHSLSIPAGKTVITDPGQCTVPREEAPAAYQGAGWVFAENANAGSYELSPTANVYLDRVIWKPDLVEASPTKSPAQAGVLGGCRGAVKVAHAPISVNPCTSVVNDQLELASHVTASQAGKVTVFVWLTDGDTYRPNVPPHRGTFDLAAGQTATCSTRIQPDRQGTHWQAATAAET</sequence>
<dbReference type="RefSeq" id="WP_201809266.1">
    <property type="nucleotide sequence ID" value="NZ_JAERRI010000019.1"/>
</dbReference>
<reference evidence="2 3" key="1">
    <citation type="submission" date="2021-01" db="EMBL/GenBank/DDBJ databases">
        <title>WGS of actinomycetes isolated from Thailand.</title>
        <authorList>
            <person name="Thawai C."/>
        </authorList>
    </citation>
    <scope>NUCLEOTIDE SEQUENCE [LARGE SCALE GENOMIC DNA]</scope>
    <source>
        <strain evidence="2 3">CH9-7</strain>
    </source>
</reference>
<evidence type="ECO:0000313" key="3">
    <source>
        <dbReference type="Proteomes" id="UP000629371"/>
    </source>
</evidence>
<name>A0ABS1N091_9ACTN</name>
<keyword evidence="3" id="KW-1185">Reference proteome</keyword>
<feature type="region of interest" description="Disordered" evidence="1">
    <location>
        <begin position="238"/>
        <end position="258"/>
    </location>
</feature>
<gene>
    <name evidence="2" type="ORF">JK360_29700</name>
</gene>
<feature type="region of interest" description="Disordered" evidence="1">
    <location>
        <begin position="138"/>
        <end position="207"/>
    </location>
</feature>
<dbReference type="EMBL" id="JAERRI010000019">
    <property type="protein sequence ID" value="MBL1093453.1"/>
    <property type="molecule type" value="Genomic_DNA"/>
</dbReference>
<protein>
    <submittedName>
        <fullName evidence="2">Uncharacterized protein</fullName>
    </submittedName>
</protein>
<accession>A0ABS1N091</accession>
<proteinExistence type="predicted"/>
<organism evidence="2 3">
    <name type="scientific">Streptomyces siderophoricus</name>
    <dbReference type="NCBI Taxonomy" id="2802281"/>
    <lineage>
        <taxon>Bacteria</taxon>
        <taxon>Bacillati</taxon>
        <taxon>Actinomycetota</taxon>
        <taxon>Actinomycetes</taxon>
        <taxon>Kitasatosporales</taxon>
        <taxon>Streptomycetaceae</taxon>
        <taxon>Streptomyces</taxon>
    </lineage>
</organism>
<comment type="caution">
    <text evidence="2">The sequence shown here is derived from an EMBL/GenBank/DDBJ whole genome shotgun (WGS) entry which is preliminary data.</text>
</comment>
<evidence type="ECO:0000256" key="1">
    <source>
        <dbReference type="SAM" id="MobiDB-lite"/>
    </source>
</evidence>
<evidence type="ECO:0000313" key="2">
    <source>
        <dbReference type="EMBL" id="MBL1093453.1"/>
    </source>
</evidence>
<dbReference type="Proteomes" id="UP000629371">
    <property type="component" value="Unassembled WGS sequence"/>
</dbReference>
<feature type="compositionally biased region" description="Polar residues" evidence="1">
    <location>
        <begin position="165"/>
        <end position="175"/>
    </location>
</feature>